<dbReference type="GO" id="GO:0005737">
    <property type="term" value="C:cytoplasm"/>
    <property type="evidence" value="ECO:0007669"/>
    <property type="project" value="UniProtKB-SubCell"/>
</dbReference>
<dbReference type="Pfam" id="PF01135">
    <property type="entry name" value="PCMT"/>
    <property type="match status" value="1"/>
</dbReference>
<dbReference type="GO" id="GO:0030091">
    <property type="term" value="P:protein repair"/>
    <property type="evidence" value="ECO:0007669"/>
    <property type="project" value="UniProtKB-UniRule"/>
</dbReference>
<comment type="caution">
    <text evidence="8">The sequence shown here is derived from an EMBL/GenBank/DDBJ whole genome shotgun (WGS) entry which is preliminary data.</text>
</comment>
<comment type="catalytic activity">
    <reaction evidence="7">
        <text>[protein]-L-isoaspartate + S-adenosyl-L-methionine = [protein]-L-isoaspartate alpha-methyl ester + S-adenosyl-L-homocysteine</text>
        <dbReference type="Rhea" id="RHEA:12705"/>
        <dbReference type="Rhea" id="RHEA-COMP:12143"/>
        <dbReference type="Rhea" id="RHEA-COMP:12144"/>
        <dbReference type="ChEBI" id="CHEBI:57856"/>
        <dbReference type="ChEBI" id="CHEBI:59789"/>
        <dbReference type="ChEBI" id="CHEBI:90596"/>
        <dbReference type="ChEBI" id="CHEBI:90598"/>
        <dbReference type="EC" id="2.1.1.77"/>
    </reaction>
</comment>
<keyword evidence="6 7" id="KW-0949">S-adenosyl-L-methionine</keyword>
<evidence type="ECO:0000256" key="1">
    <source>
        <dbReference type="ARBA" id="ARBA00004496"/>
    </source>
</evidence>
<comment type="function">
    <text evidence="7">Catalyzes the methyl esterification of L-isoaspartyl residues in peptides and proteins that result from spontaneous decomposition of normal L-aspartyl and L-asparaginyl residues. It plays a role in the repair and/or degradation of damaged proteins.</text>
</comment>
<dbReference type="GO" id="GO:0004719">
    <property type="term" value="F:protein-L-isoaspartate (D-aspartate) O-methyltransferase activity"/>
    <property type="evidence" value="ECO:0007669"/>
    <property type="project" value="UniProtKB-UniRule"/>
</dbReference>
<evidence type="ECO:0000256" key="7">
    <source>
        <dbReference type="HAMAP-Rule" id="MF_00090"/>
    </source>
</evidence>
<dbReference type="HAMAP" id="MF_00090">
    <property type="entry name" value="PIMT"/>
    <property type="match status" value="1"/>
</dbReference>
<dbReference type="InterPro" id="IPR029063">
    <property type="entry name" value="SAM-dependent_MTases_sf"/>
</dbReference>
<dbReference type="Gene3D" id="2.60.120.260">
    <property type="entry name" value="Galactose-binding domain-like"/>
    <property type="match status" value="1"/>
</dbReference>
<dbReference type="InterPro" id="IPR000682">
    <property type="entry name" value="PCMT"/>
</dbReference>
<keyword evidence="3 7" id="KW-0963">Cytoplasm</keyword>
<organism evidence="8">
    <name type="scientific">Schlesneria paludicola</name>
    <dbReference type="NCBI Taxonomy" id="360056"/>
    <lineage>
        <taxon>Bacteria</taxon>
        <taxon>Pseudomonadati</taxon>
        <taxon>Planctomycetota</taxon>
        <taxon>Planctomycetia</taxon>
        <taxon>Planctomycetales</taxon>
        <taxon>Planctomycetaceae</taxon>
        <taxon>Schlesneria</taxon>
    </lineage>
</organism>
<keyword evidence="4 7" id="KW-0489">Methyltransferase</keyword>
<evidence type="ECO:0000256" key="6">
    <source>
        <dbReference type="ARBA" id="ARBA00022691"/>
    </source>
</evidence>
<keyword evidence="5 7" id="KW-0808">Transferase</keyword>
<dbReference type="PANTHER" id="PTHR11579">
    <property type="entry name" value="PROTEIN-L-ISOASPARTATE O-METHYLTRANSFERASE"/>
    <property type="match status" value="1"/>
</dbReference>
<evidence type="ECO:0000256" key="5">
    <source>
        <dbReference type="ARBA" id="ARBA00022679"/>
    </source>
</evidence>
<proteinExistence type="inferred from homology"/>
<comment type="subcellular location">
    <subcellularLocation>
        <location evidence="1 7">Cytoplasm</location>
    </subcellularLocation>
</comment>
<reference evidence="8" key="1">
    <citation type="journal article" date="2020" name="mSystems">
        <title>Genome- and Community-Level Interaction Insights into Carbon Utilization and Element Cycling Functions of Hydrothermarchaeota in Hydrothermal Sediment.</title>
        <authorList>
            <person name="Zhou Z."/>
            <person name="Liu Y."/>
            <person name="Xu W."/>
            <person name="Pan J."/>
            <person name="Luo Z.H."/>
            <person name="Li M."/>
        </authorList>
    </citation>
    <scope>NUCLEOTIDE SEQUENCE [LARGE SCALE GENOMIC DNA]</scope>
    <source>
        <strain evidence="8">SpSt-508</strain>
    </source>
</reference>
<feature type="active site" evidence="7">
    <location>
        <position position="88"/>
    </location>
</feature>
<dbReference type="CDD" id="cd02440">
    <property type="entry name" value="AdoMet_MTases"/>
    <property type="match status" value="1"/>
</dbReference>
<dbReference type="GO" id="GO:0032259">
    <property type="term" value="P:methylation"/>
    <property type="evidence" value="ECO:0007669"/>
    <property type="project" value="UniProtKB-KW"/>
</dbReference>
<dbReference type="NCBIfam" id="TIGR00080">
    <property type="entry name" value="pimt"/>
    <property type="match status" value="1"/>
</dbReference>
<name>A0A7C4LLM0_9PLAN</name>
<dbReference type="AlphaFoldDB" id="A0A7C4LLM0"/>
<evidence type="ECO:0000313" key="8">
    <source>
        <dbReference type="EMBL" id="HGT40142.1"/>
    </source>
</evidence>
<sequence>MFRMHAGLVGSLTAVWLAASLAEAQSRDPFLAAREKMVAEYIEREGIRNPRVLTAMRTTPRHEFVPLGLRQFAYYDTALAIGKQQTISPPFIVAYMTEAIDPQPTDVVLEIGTGSGYQAAVLSPLVKEVYTIEIVESLGKQAEERLKRLKYHNVHVRIGDGFQGWPEKAPFDKIIVTCSPEDVPQPLVEQLREGGKMIIPLGQRYQQVFHLFEKQNGQLKATKLINTLFVPMTGESEAQRKVKPDPLHPRVFNGGFDLDENQDGYPDGWHYQRLFTVDPQGGPDGSPCIVYENDEPGRPAQSLQGMAIDGQSIGAVRVSLAYLLADSRGGPEPHERPALVLHFYDENRRVVGEPVLGPWTNSSDWVQTQKVIPVPQKAREVILRVGLNGATGKLWVDDVRLTPVPR</sequence>
<evidence type="ECO:0000256" key="4">
    <source>
        <dbReference type="ARBA" id="ARBA00022603"/>
    </source>
</evidence>
<dbReference type="SUPFAM" id="SSF53335">
    <property type="entry name" value="S-adenosyl-L-methionine-dependent methyltransferases"/>
    <property type="match status" value="1"/>
</dbReference>
<comment type="similarity">
    <text evidence="2 7">Belongs to the methyltransferase superfamily. L-isoaspartyl/D-aspartyl protein methyltransferase family.</text>
</comment>
<evidence type="ECO:0000256" key="2">
    <source>
        <dbReference type="ARBA" id="ARBA00005369"/>
    </source>
</evidence>
<accession>A0A7C4LLM0</accession>
<protein>
    <recommendedName>
        <fullName evidence="7">Protein-L-isoaspartate O-methyltransferase</fullName>
        <ecNumber evidence="7">2.1.1.77</ecNumber>
    </recommendedName>
    <alternativeName>
        <fullName evidence="7">L-isoaspartyl protein carboxyl methyltransferase</fullName>
    </alternativeName>
    <alternativeName>
        <fullName evidence="7">Protein L-isoaspartyl methyltransferase</fullName>
    </alternativeName>
    <alternativeName>
        <fullName evidence="7">Protein-beta-aspartate methyltransferase</fullName>
        <shortName evidence="7">PIMT</shortName>
    </alternativeName>
</protein>
<dbReference type="NCBIfam" id="NF001453">
    <property type="entry name" value="PRK00312.1"/>
    <property type="match status" value="1"/>
</dbReference>
<dbReference type="Gene3D" id="3.40.50.150">
    <property type="entry name" value="Vaccinia Virus protein VP39"/>
    <property type="match status" value="1"/>
</dbReference>
<dbReference type="EMBL" id="DSVQ01000016">
    <property type="protein sequence ID" value="HGT40142.1"/>
    <property type="molecule type" value="Genomic_DNA"/>
</dbReference>
<dbReference type="PROSITE" id="PS01279">
    <property type="entry name" value="PCMT"/>
    <property type="match status" value="1"/>
</dbReference>
<dbReference type="PANTHER" id="PTHR11579:SF0">
    <property type="entry name" value="PROTEIN-L-ISOASPARTATE(D-ASPARTATE) O-METHYLTRANSFERASE"/>
    <property type="match status" value="1"/>
</dbReference>
<evidence type="ECO:0000256" key="3">
    <source>
        <dbReference type="ARBA" id="ARBA00022490"/>
    </source>
</evidence>
<dbReference type="EC" id="2.1.1.77" evidence="7"/>
<dbReference type="FunFam" id="3.40.50.150:FF:000010">
    <property type="entry name" value="Protein-L-isoaspartate O-methyltransferase"/>
    <property type="match status" value="1"/>
</dbReference>
<gene>
    <name evidence="7" type="primary">pcm</name>
    <name evidence="8" type="ORF">ENS64_12915</name>
</gene>